<keyword evidence="2" id="KW-1185">Reference proteome</keyword>
<evidence type="ECO:0000313" key="2">
    <source>
        <dbReference type="Proteomes" id="UP001498398"/>
    </source>
</evidence>
<sequence length="701" mass="80034">MPNRPVNTEQEEAKPSVLAEVCVRSRISRETPCWTKRIDNEGAAYVSFNLRDEFQTIRNPKSSLVPMGSSEPTREKRLESFVWNEYRGIRSAVLVEAWNLLKNNADPSKWLWPEKSAWEEASLHWQTFYSAWYGRKEDPGEAKDLSTLSDSARVFPDFVVRNSYKLILDEVLEFALKNPGRGVLVTGQPGVGKSLWRFYLLVCLLFRKQSVLFTYDNFNYLFHQGIVYVKKEDDIAWTHLPEPKSLSDSELVFIWSLINNGAQFQQVPQHLYSEYCFPVHTASPNPGRFSVWVKKRSPKLVGFSRWNEDELLAGFSVQKQYESFCADFKLYMGSKLASTFPTKLANEYQHQRAYGILQKWIDSSDLEGATSFTLEEALKALLNATSEEVGVAPRDVYEAIFSPDFIVRWHQSAISDITYDDLYKTVTELQKERSYPSSGSLTHRVISVYPAGDWDETGLQWEINFKSPIIANKALQRMEERERGRDVEMYQKLKNSQEGSALAGWLFESIANKRLASGNTSGLVLVPMVKGGTGDSPILSVDFSDANLTIVPFSAVKMEIIAFSGKSKNPMVLTNRLYKPEATNNPLFNAFYAHRTDNGSSVSFDLWVFQHTIARYHRGSDLGYPLIRKIIRGLENTVMNEVQNPSLSTKVHYVLVVPNGNEDDFWEWTMPEGYNAGTTFQDHRGDFYCLRLPLTVCCLNL</sequence>
<dbReference type="InterPro" id="IPR027417">
    <property type="entry name" value="P-loop_NTPase"/>
</dbReference>
<comment type="caution">
    <text evidence="1">The sequence shown here is derived from an EMBL/GenBank/DDBJ whole genome shotgun (WGS) entry which is preliminary data.</text>
</comment>
<protein>
    <submittedName>
        <fullName evidence="1">Uncharacterized protein</fullName>
    </submittedName>
</protein>
<dbReference type="InterPro" id="IPR052980">
    <property type="entry name" value="Crinkler_effector"/>
</dbReference>
<accession>A0ABR1JJY9</accession>
<evidence type="ECO:0000313" key="1">
    <source>
        <dbReference type="EMBL" id="KAK7462894.1"/>
    </source>
</evidence>
<organism evidence="1 2">
    <name type="scientific">Marasmiellus scandens</name>
    <dbReference type="NCBI Taxonomy" id="2682957"/>
    <lineage>
        <taxon>Eukaryota</taxon>
        <taxon>Fungi</taxon>
        <taxon>Dikarya</taxon>
        <taxon>Basidiomycota</taxon>
        <taxon>Agaricomycotina</taxon>
        <taxon>Agaricomycetes</taxon>
        <taxon>Agaricomycetidae</taxon>
        <taxon>Agaricales</taxon>
        <taxon>Marasmiineae</taxon>
        <taxon>Omphalotaceae</taxon>
        <taxon>Marasmiellus</taxon>
    </lineage>
</organism>
<gene>
    <name evidence="1" type="ORF">VKT23_007472</name>
</gene>
<reference evidence="1 2" key="1">
    <citation type="submission" date="2024-01" db="EMBL/GenBank/DDBJ databases">
        <title>A draft genome for the cacao thread blight pathogen Marasmiellus scandens.</title>
        <authorList>
            <person name="Baruah I.K."/>
            <person name="Leung J."/>
            <person name="Bukari Y."/>
            <person name="Amoako-Attah I."/>
            <person name="Meinhardt L.W."/>
            <person name="Bailey B.A."/>
            <person name="Cohen S.P."/>
        </authorList>
    </citation>
    <scope>NUCLEOTIDE SEQUENCE [LARGE SCALE GENOMIC DNA]</scope>
    <source>
        <strain evidence="1 2">GH-19</strain>
    </source>
</reference>
<dbReference type="SUPFAM" id="SSF52540">
    <property type="entry name" value="P-loop containing nucleoside triphosphate hydrolases"/>
    <property type="match status" value="1"/>
</dbReference>
<dbReference type="Proteomes" id="UP001498398">
    <property type="component" value="Unassembled WGS sequence"/>
</dbReference>
<dbReference type="EMBL" id="JBANRG010000010">
    <property type="protein sequence ID" value="KAK7462894.1"/>
    <property type="molecule type" value="Genomic_DNA"/>
</dbReference>
<name>A0ABR1JJY9_9AGAR</name>
<proteinExistence type="predicted"/>
<dbReference type="PANTHER" id="PTHR33129">
    <property type="entry name" value="PROTEIN KINASE DOMAIN-CONTAINING PROTEIN-RELATED"/>
    <property type="match status" value="1"/>
</dbReference>